<dbReference type="SUPFAM" id="SSF55729">
    <property type="entry name" value="Acyl-CoA N-acyltransferases (Nat)"/>
    <property type="match status" value="1"/>
</dbReference>
<evidence type="ECO:0000256" key="10">
    <source>
        <dbReference type="ARBA" id="ARBA00048848"/>
    </source>
</evidence>
<protein>
    <recommendedName>
        <fullName evidence="8">N-alpha-acetyltransferase 60</fullName>
        <ecNumber evidence="7">2.3.1.259</ecNumber>
        <ecNumber evidence="1">2.3.1.48</ecNumber>
    </recommendedName>
</protein>
<keyword evidence="13" id="KW-1185">Reference proteome</keyword>
<evidence type="ECO:0000256" key="6">
    <source>
        <dbReference type="ARBA" id="ARBA00025774"/>
    </source>
</evidence>
<dbReference type="EC" id="2.3.1.48" evidence="1"/>
<dbReference type="EC" id="2.3.1.259" evidence="7"/>
<dbReference type="Pfam" id="PF00583">
    <property type="entry name" value="Acetyltransf_1"/>
    <property type="match status" value="1"/>
</dbReference>
<evidence type="ECO:0000256" key="1">
    <source>
        <dbReference type="ARBA" id="ARBA00013184"/>
    </source>
</evidence>
<dbReference type="InterPro" id="IPR000182">
    <property type="entry name" value="GNAT_dom"/>
</dbReference>
<reference evidence="12" key="2">
    <citation type="submission" date="2020-11" db="EMBL/GenBank/DDBJ databases">
        <authorList>
            <person name="McCartney M.A."/>
            <person name="Auch B."/>
            <person name="Kono T."/>
            <person name="Mallez S."/>
            <person name="Becker A."/>
            <person name="Gohl D.M."/>
            <person name="Silverstein K.A.T."/>
            <person name="Koren S."/>
            <person name="Bechman K.B."/>
            <person name="Herman A."/>
            <person name="Abrahante J.E."/>
            <person name="Garbe J."/>
        </authorList>
    </citation>
    <scope>NUCLEOTIDE SEQUENCE</scope>
    <source>
        <strain evidence="12">Duluth1</strain>
        <tissue evidence="12">Whole animal</tissue>
    </source>
</reference>
<dbReference type="Proteomes" id="UP000828390">
    <property type="component" value="Unassembled WGS sequence"/>
</dbReference>
<keyword evidence="4" id="KW-0156">Chromatin regulator</keyword>
<keyword evidence="5" id="KW-0012">Acyltransferase</keyword>
<dbReference type="Gene3D" id="3.40.630.30">
    <property type="match status" value="1"/>
</dbReference>
<reference evidence="12" key="1">
    <citation type="journal article" date="2019" name="bioRxiv">
        <title>The Genome of the Zebra Mussel, Dreissena polymorpha: A Resource for Invasive Species Research.</title>
        <authorList>
            <person name="McCartney M.A."/>
            <person name="Auch B."/>
            <person name="Kono T."/>
            <person name="Mallez S."/>
            <person name="Zhang Y."/>
            <person name="Obille A."/>
            <person name="Becker A."/>
            <person name="Abrahante J.E."/>
            <person name="Garbe J."/>
            <person name="Badalamenti J.P."/>
            <person name="Herman A."/>
            <person name="Mangelson H."/>
            <person name="Liachko I."/>
            <person name="Sullivan S."/>
            <person name="Sone E.D."/>
            <person name="Koren S."/>
            <person name="Silverstein K.A.T."/>
            <person name="Beckman K.B."/>
            <person name="Gohl D.M."/>
        </authorList>
    </citation>
    <scope>NUCLEOTIDE SEQUENCE</scope>
    <source>
        <strain evidence="12">Duluth1</strain>
        <tissue evidence="12">Whole animal</tissue>
    </source>
</reference>
<evidence type="ECO:0000313" key="13">
    <source>
        <dbReference type="Proteomes" id="UP000828390"/>
    </source>
</evidence>
<evidence type="ECO:0000256" key="5">
    <source>
        <dbReference type="ARBA" id="ARBA00023315"/>
    </source>
</evidence>
<comment type="caution">
    <text evidence="12">The sequence shown here is derived from an EMBL/GenBank/DDBJ whole genome shotgun (WGS) entry which is preliminary data.</text>
</comment>
<sequence length="330" mass="37929">MLLDFLLLLEEDQFANRDFPTVAEVLVSHHFRLSVGEELEFTAGTIHDVNLISERQDGSFIDGVWWSCRVVDREVHSSIISEETDLGSYMIWKSTNNILQIGDDVSMTEVKTLTIQREVQLRFLSPEDIPEVKRLCADWFPIEYPDIWYQEITSNPKFYSLAATFQAKIIGLIVCEIKAKSKLNKEDSDILAPSFPCSAQVAYILSLGVVVEFRKHGIGSLLLDSLLCYLTSKERCNCKVAYLHVLSTNQTAIRFYERRNFSAHSYLPYYYSIQGKPRDGYSYVLYINGGKPPWSLLYPFRNFLALLIKFFTSFEVENTEFGPAVSDKWV</sequence>
<dbReference type="GO" id="GO:0120518">
    <property type="term" value="F:protein N-terminal-methionine acetyltransferase activity"/>
    <property type="evidence" value="ECO:0007669"/>
    <property type="project" value="UniProtKB-EC"/>
</dbReference>
<dbReference type="PANTHER" id="PTHR14744">
    <property type="entry name" value="N-ALPHA-ACETYLTRANSFERASE 60"/>
    <property type="match status" value="1"/>
</dbReference>
<evidence type="ECO:0000256" key="7">
    <source>
        <dbReference type="ARBA" id="ARBA00026111"/>
    </source>
</evidence>
<name>A0A9D4LT84_DREPO</name>
<dbReference type="GO" id="GO:0004402">
    <property type="term" value="F:histone acetyltransferase activity"/>
    <property type="evidence" value="ECO:0007669"/>
    <property type="project" value="TreeGrafter"/>
</dbReference>
<dbReference type="AlphaFoldDB" id="A0A9D4LT84"/>
<dbReference type="PROSITE" id="PS51186">
    <property type="entry name" value="GNAT"/>
    <property type="match status" value="1"/>
</dbReference>
<accession>A0A9D4LT84</accession>
<dbReference type="EMBL" id="JAIWYP010000002">
    <property type="protein sequence ID" value="KAH3864560.1"/>
    <property type="molecule type" value="Genomic_DNA"/>
</dbReference>
<dbReference type="GO" id="GO:0000139">
    <property type="term" value="C:Golgi membrane"/>
    <property type="evidence" value="ECO:0007669"/>
    <property type="project" value="TreeGrafter"/>
</dbReference>
<comment type="catalytic activity">
    <reaction evidence="9">
        <text>L-lysyl-[protein] + acetyl-CoA = N(6)-acetyl-L-lysyl-[protein] + CoA + H(+)</text>
        <dbReference type="Rhea" id="RHEA:45948"/>
        <dbReference type="Rhea" id="RHEA-COMP:9752"/>
        <dbReference type="Rhea" id="RHEA-COMP:10731"/>
        <dbReference type="ChEBI" id="CHEBI:15378"/>
        <dbReference type="ChEBI" id="CHEBI:29969"/>
        <dbReference type="ChEBI" id="CHEBI:57287"/>
        <dbReference type="ChEBI" id="CHEBI:57288"/>
        <dbReference type="ChEBI" id="CHEBI:61930"/>
        <dbReference type="EC" id="2.3.1.48"/>
    </reaction>
</comment>
<dbReference type="PANTHER" id="PTHR14744:SF15">
    <property type="entry name" value="N-ALPHA-ACETYLTRANSFERASE 60"/>
    <property type="match status" value="1"/>
</dbReference>
<comment type="similarity">
    <text evidence="6">Belongs to the acetyltransferase family. NAA60 subfamily.</text>
</comment>
<dbReference type="GO" id="GO:0007059">
    <property type="term" value="P:chromosome segregation"/>
    <property type="evidence" value="ECO:0007669"/>
    <property type="project" value="UniProtKB-KW"/>
</dbReference>
<evidence type="ECO:0000259" key="11">
    <source>
        <dbReference type="PROSITE" id="PS51186"/>
    </source>
</evidence>
<comment type="catalytic activity">
    <reaction evidence="10">
        <text>N-terminal L-methionyl-[transmembrane protein] + acetyl-CoA = N-terminal N(alpha)-acetyl-L-methionyl-[transmembrane protein] + CoA + H(+)</text>
        <dbReference type="Rhea" id="RHEA:50604"/>
        <dbReference type="Rhea" id="RHEA-COMP:12745"/>
        <dbReference type="Rhea" id="RHEA-COMP:12746"/>
        <dbReference type="ChEBI" id="CHEBI:15378"/>
        <dbReference type="ChEBI" id="CHEBI:57287"/>
        <dbReference type="ChEBI" id="CHEBI:57288"/>
        <dbReference type="ChEBI" id="CHEBI:64731"/>
        <dbReference type="ChEBI" id="CHEBI:133414"/>
        <dbReference type="EC" id="2.3.1.259"/>
    </reaction>
</comment>
<evidence type="ECO:0000256" key="3">
    <source>
        <dbReference type="ARBA" id="ARBA00022829"/>
    </source>
</evidence>
<organism evidence="12 13">
    <name type="scientific">Dreissena polymorpha</name>
    <name type="common">Zebra mussel</name>
    <name type="synonym">Mytilus polymorpha</name>
    <dbReference type="NCBI Taxonomy" id="45954"/>
    <lineage>
        <taxon>Eukaryota</taxon>
        <taxon>Metazoa</taxon>
        <taxon>Spiralia</taxon>
        <taxon>Lophotrochozoa</taxon>
        <taxon>Mollusca</taxon>
        <taxon>Bivalvia</taxon>
        <taxon>Autobranchia</taxon>
        <taxon>Heteroconchia</taxon>
        <taxon>Euheterodonta</taxon>
        <taxon>Imparidentia</taxon>
        <taxon>Neoheterodontei</taxon>
        <taxon>Myida</taxon>
        <taxon>Dreissenoidea</taxon>
        <taxon>Dreissenidae</taxon>
        <taxon>Dreissena</taxon>
    </lineage>
</organism>
<feature type="domain" description="N-acetyltransferase" evidence="11">
    <location>
        <begin position="119"/>
        <end position="288"/>
    </location>
</feature>
<evidence type="ECO:0000256" key="4">
    <source>
        <dbReference type="ARBA" id="ARBA00022853"/>
    </source>
</evidence>
<gene>
    <name evidence="12" type="ORF">DPMN_027579</name>
</gene>
<keyword evidence="2" id="KW-0808">Transferase</keyword>
<evidence type="ECO:0000256" key="9">
    <source>
        <dbReference type="ARBA" id="ARBA00048017"/>
    </source>
</evidence>
<evidence type="ECO:0000313" key="12">
    <source>
        <dbReference type="EMBL" id="KAH3864560.1"/>
    </source>
</evidence>
<evidence type="ECO:0000256" key="2">
    <source>
        <dbReference type="ARBA" id="ARBA00022679"/>
    </source>
</evidence>
<dbReference type="InterPro" id="IPR016181">
    <property type="entry name" value="Acyl_CoA_acyltransferase"/>
</dbReference>
<keyword evidence="3" id="KW-0159">Chromosome partition</keyword>
<proteinExistence type="inferred from homology"/>
<evidence type="ECO:0000256" key="8">
    <source>
        <dbReference type="ARBA" id="ARBA00026144"/>
    </source>
</evidence>
<dbReference type="InterPro" id="IPR045141">
    <property type="entry name" value="NAA60-like"/>
</dbReference>